<evidence type="ECO:0000313" key="3">
    <source>
        <dbReference type="Proteomes" id="UP000033924"/>
    </source>
</evidence>
<reference evidence="2 3" key="1">
    <citation type="submission" date="2015-01" db="EMBL/GenBank/DDBJ databases">
        <title>Erwinia tracheiphila.</title>
        <authorList>
            <person name="Shapiro L.R."/>
        </authorList>
    </citation>
    <scope>NUCLEOTIDE SEQUENCE [LARGE SCALE GENOMIC DNA]</scope>
    <source>
        <strain evidence="2 3">BuffGH</strain>
    </source>
</reference>
<feature type="region of interest" description="Disordered" evidence="1">
    <location>
        <begin position="75"/>
        <end position="97"/>
    </location>
</feature>
<evidence type="ECO:0000256" key="1">
    <source>
        <dbReference type="SAM" id="MobiDB-lite"/>
    </source>
</evidence>
<proteinExistence type="predicted"/>
<evidence type="ECO:0000313" key="2">
    <source>
        <dbReference type="EMBL" id="KKF37155.1"/>
    </source>
</evidence>
<protein>
    <submittedName>
        <fullName evidence="2">Uncharacterized protein</fullName>
    </submittedName>
</protein>
<dbReference type="EMBL" id="JXNU01000003">
    <property type="protein sequence ID" value="KKF37155.1"/>
    <property type="molecule type" value="Genomic_DNA"/>
</dbReference>
<sequence>MMEKLSGYIGSVNLVAPASAAKAEKDNKGLSAFLAKLFKVFSSSNQPGRTKTMLQQQQAEGTITAPTGLKAAFEQRQAQGAATEPEAKADTGKVAPTKSVSFSDKVQKIIVAHYDDDTDSLRRQDSL</sequence>
<name>A0A0M2KCQ6_9GAMM</name>
<accession>A0A0M2KCQ6</accession>
<dbReference type="STRING" id="65700.SY86_19915"/>
<dbReference type="Proteomes" id="UP000033924">
    <property type="component" value="Unassembled WGS sequence"/>
</dbReference>
<dbReference type="PATRIC" id="fig|65700.7.peg.4972"/>
<dbReference type="RefSeq" id="WP_020322847.1">
    <property type="nucleotide sequence ID" value="NZ_CP089932.1"/>
</dbReference>
<comment type="caution">
    <text evidence="2">The sequence shown here is derived from an EMBL/GenBank/DDBJ whole genome shotgun (WGS) entry which is preliminary data.</text>
</comment>
<dbReference type="AlphaFoldDB" id="A0A0M2KCQ6"/>
<organism evidence="2 3">
    <name type="scientific">Erwinia tracheiphila</name>
    <dbReference type="NCBI Taxonomy" id="65700"/>
    <lineage>
        <taxon>Bacteria</taxon>
        <taxon>Pseudomonadati</taxon>
        <taxon>Pseudomonadota</taxon>
        <taxon>Gammaproteobacteria</taxon>
        <taxon>Enterobacterales</taxon>
        <taxon>Erwiniaceae</taxon>
        <taxon>Erwinia</taxon>
    </lineage>
</organism>
<gene>
    <name evidence="2" type="ORF">SY86_19915</name>
</gene>
<keyword evidence="3" id="KW-1185">Reference proteome</keyword>